<reference evidence="1 2" key="1">
    <citation type="journal article" date="2015" name="PLoS Pathog.">
        <title>Leptomonas seymouri: Adaptations to the Dixenous Life Cycle Analyzed by Genome Sequencing, Transcriptome Profiling and Co-infection with Leishmania donovani.</title>
        <authorList>
            <person name="Kraeva N."/>
            <person name="Butenko A."/>
            <person name="Hlavacova J."/>
            <person name="Kostygov A."/>
            <person name="Myskova J."/>
            <person name="Grybchuk D."/>
            <person name="Lestinova T."/>
            <person name="Votypka J."/>
            <person name="Volf P."/>
            <person name="Opperdoes F."/>
            <person name="Flegontov P."/>
            <person name="Lukes J."/>
            <person name="Yurchenko V."/>
        </authorList>
    </citation>
    <scope>NUCLEOTIDE SEQUENCE [LARGE SCALE GENOMIC DNA]</scope>
    <source>
        <strain evidence="1 2">ATCC 30220</strain>
    </source>
</reference>
<dbReference type="VEuPathDB" id="TriTrypDB:Lsey_0361_0040"/>
<evidence type="ECO:0000313" key="2">
    <source>
        <dbReference type="Proteomes" id="UP000038009"/>
    </source>
</evidence>
<dbReference type="AlphaFoldDB" id="A0A0N1HSD4"/>
<comment type="caution">
    <text evidence="1">The sequence shown here is derived from an EMBL/GenBank/DDBJ whole genome shotgun (WGS) entry which is preliminary data.</text>
</comment>
<dbReference type="OMA" id="CARLRCY"/>
<evidence type="ECO:0000313" key="1">
    <source>
        <dbReference type="EMBL" id="KPI83523.1"/>
    </source>
</evidence>
<accession>A0A0N1HSD4</accession>
<dbReference type="InterPro" id="IPR000048">
    <property type="entry name" value="IQ_motif_EF-hand-BS"/>
</dbReference>
<gene>
    <name evidence="1" type="ORF">ABL78_7439</name>
</gene>
<dbReference type="OrthoDB" id="2148418at2759"/>
<dbReference type="PROSITE" id="PS50096">
    <property type="entry name" value="IQ"/>
    <property type="match status" value="3"/>
</dbReference>
<proteinExistence type="predicted"/>
<dbReference type="EMBL" id="LJSK01000361">
    <property type="protein sequence ID" value="KPI83523.1"/>
    <property type="molecule type" value="Genomic_DNA"/>
</dbReference>
<organism evidence="1 2">
    <name type="scientific">Leptomonas seymouri</name>
    <dbReference type="NCBI Taxonomy" id="5684"/>
    <lineage>
        <taxon>Eukaryota</taxon>
        <taxon>Discoba</taxon>
        <taxon>Euglenozoa</taxon>
        <taxon>Kinetoplastea</taxon>
        <taxon>Metakinetoplastina</taxon>
        <taxon>Trypanosomatida</taxon>
        <taxon>Trypanosomatidae</taxon>
        <taxon>Leishmaniinae</taxon>
        <taxon>Leptomonas</taxon>
    </lineage>
</organism>
<protein>
    <submittedName>
        <fullName evidence="1">Uncharacterized protein</fullName>
    </submittedName>
</protein>
<keyword evidence="2" id="KW-1185">Reference proteome</keyword>
<sequence>MEQRCTPDTDASLRLVRARDYFQLVLDEFEDVYHVRVSLSTTADEADHTGAVMITIPSRPVPGGVLAALQVTLHNWACMEMSADLEGVKKAKKLFDASRQVGAHIEGFTSLGWPWEAVQSATSAVQAVMQCDFAAAEAASRKTVELIGASEESQQEASNTASIERTIGWTDDIELLQALAYYTLGIATESSAYEESLKYYEEAIAHISRCHNAGPCQSVMRRTHEQLALYVEEERRRERMRIAVEEATLAAHMERKGQNATRLKKAPGSGRRAVRKASSSWTSVSGQPLSPIVIPSVPEPLQRYLAVHGLSTLVSCVCNAKDALNALGYSLPGYSAEESLPTSPFTGTHFEACEGEPIFGVLLCTSTPLQWTLRLLEAASQPSTTLNRSVWSPQPTLAPLLTELAAQRPPGPKSALASQTRKEIAEGNTKLRYQVLQLFAPPPASSKVKQNAHESVDTVVQLLGQRLGVLLKTERAFEDQWLATERVLSALKSYAASQDLMRLKRKLMSQQRLRQIRYERSACTIVHFFRDIVGKRAWRVEQAEAGHQLLAAREKAAIVLQKYVRRWLACQESRRRANERAAYVRKILVVQGLARMKFAKAAYDELRKATEKQKVLDSDLAGQAYAALQIQRVYRGHCARLRCYHLRGLTHEETLHHFRNSRHYYATVIQKRARGMLVRRQWGRAVYARRCYGRNVHCRRLLERSCVVIQRAFRAHRLRRARTLHVVSIGEDLLLGGAAFREQLSCGNETEEHAGSADENVAAHCIQDAYRSCVARRRLEALKYARAKEVQLNEQRVWTNAPPFSLKECVF</sequence>
<dbReference type="SMART" id="SM00015">
    <property type="entry name" value="IQ"/>
    <property type="match status" value="5"/>
</dbReference>
<dbReference type="Proteomes" id="UP000038009">
    <property type="component" value="Unassembled WGS sequence"/>
</dbReference>
<dbReference type="Gene3D" id="1.20.5.190">
    <property type="match status" value="1"/>
</dbReference>
<name>A0A0N1HSD4_LEPSE</name>
<dbReference type="Pfam" id="PF00612">
    <property type="entry name" value="IQ"/>
    <property type="match status" value="3"/>
</dbReference>